<comment type="caution">
    <text evidence="1">The sequence shown here is derived from an EMBL/GenBank/DDBJ whole genome shotgun (WGS) entry which is preliminary data.</text>
</comment>
<dbReference type="KEGG" id="more:E1B28_002476"/>
<protein>
    <submittedName>
        <fullName evidence="1">Uncharacterized protein</fullName>
    </submittedName>
</protein>
<dbReference type="AlphaFoldDB" id="A0A9P7ULS8"/>
<dbReference type="EMBL" id="CM032190">
    <property type="protein sequence ID" value="KAG7086525.1"/>
    <property type="molecule type" value="Genomic_DNA"/>
</dbReference>
<reference evidence="1" key="1">
    <citation type="journal article" date="2021" name="Genome Biol. Evol.">
        <title>The assembled and annotated genome of the fairy-ring fungus Marasmius oreades.</title>
        <authorList>
            <person name="Hiltunen M."/>
            <person name="Ament-Velasquez S.L."/>
            <person name="Johannesson H."/>
        </authorList>
    </citation>
    <scope>NUCLEOTIDE SEQUENCE</scope>
    <source>
        <strain evidence="1">03SP1</strain>
    </source>
</reference>
<gene>
    <name evidence="1" type="ORF">E1B28_002476</name>
</gene>
<evidence type="ECO:0000313" key="2">
    <source>
        <dbReference type="Proteomes" id="UP001049176"/>
    </source>
</evidence>
<dbReference type="RefSeq" id="XP_043002996.1">
    <property type="nucleotide sequence ID" value="XM_043159395.1"/>
</dbReference>
<proteinExistence type="predicted"/>
<sequence>MVLKPRSKSLGIRCVRKLLLPMPSIRCLNRLRDPTLSGKHHPKAYAHGVQHLPYSYYCSPSHHHLVQNRSIQDGGAIGTYDSWAVAGEHRHKFSAFEKGFVPPLNESTWQSTS</sequence>
<organism evidence="1 2">
    <name type="scientific">Marasmius oreades</name>
    <name type="common">fairy-ring Marasmius</name>
    <dbReference type="NCBI Taxonomy" id="181124"/>
    <lineage>
        <taxon>Eukaryota</taxon>
        <taxon>Fungi</taxon>
        <taxon>Dikarya</taxon>
        <taxon>Basidiomycota</taxon>
        <taxon>Agaricomycotina</taxon>
        <taxon>Agaricomycetes</taxon>
        <taxon>Agaricomycetidae</taxon>
        <taxon>Agaricales</taxon>
        <taxon>Marasmiineae</taxon>
        <taxon>Marasmiaceae</taxon>
        <taxon>Marasmius</taxon>
    </lineage>
</organism>
<dbReference type="Proteomes" id="UP001049176">
    <property type="component" value="Chromosome 10"/>
</dbReference>
<keyword evidence="2" id="KW-1185">Reference proteome</keyword>
<name>A0A9P7ULS8_9AGAR</name>
<accession>A0A9P7ULS8</accession>
<dbReference type="GeneID" id="66071552"/>
<evidence type="ECO:0000313" key="1">
    <source>
        <dbReference type="EMBL" id="KAG7086525.1"/>
    </source>
</evidence>